<organism evidence="4 5">
    <name type="scientific">Tilletia horrida</name>
    <dbReference type="NCBI Taxonomy" id="155126"/>
    <lineage>
        <taxon>Eukaryota</taxon>
        <taxon>Fungi</taxon>
        <taxon>Dikarya</taxon>
        <taxon>Basidiomycota</taxon>
        <taxon>Ustilaginomycotina</taxon>
        <taxon>Exobasidiomycetes</taxon>
        <taxon>Tilletiales</taxon>
        <taxon>Tilletiaceae</taxon>
        <taxon>Tilletia</taxon>
    </lineage>
</organism>
<proteinExistence type="predicted"/>
<dbReference type="PANTHER" id="PTHR31331:SF1">
    <property type="entry name" value="CYSTEINE RICH SECRETORY PROTEIN LCCL DOMAIN CONTAINING 2"/>
    <property type="match status" value="1"/>
</dbReference>
<dbReference type="Pfam" id="PF03815">
    <property type="entry name" value="LCCL"/>
    <property type="match status" value="1"/>
</dbReference>
<dbReference type="InterPro" id="IPR004043">
    <property type="entry name" value="LCCL"/>
</dbReference>
<keyword evidence="5" id="KW-1185">Reference proteome</keyword>
<dbReference type="InterPro" id="IPR036609">
    <property type="entry name" value="LCCL_sf"/>
</dbReference>
<keyword evidence="2" id="KW-1133">Transmembrane helix</keyword>
<evidence type="ECO:0000256" key="1">
    <source>
        <dbReference type="SAM" id="MobiDB-lite"/>
    </source>
</evidence>
<name>A0AAN6GTD5_9BASI</name>
<dbReference type="PROSITE" id="PS50820">
    <property type="entry name" value="LCCL"/>
    <property type="match status" value="1"/>
</dbReference>
<protein>
    <recommendedName>
        <fullName evidence="3">LCCL domain-containing protein</fullName>
    </recommendedName>
</protein>
<dbReference type="Gene3D" id="2.170.130.20">
    <property type="entry name" value="LCCL-like domain"/>
    <property type="match status" value="1"/>
</dbReference>
<reference evidence="4" key="1">
    <citation type="journal article" date="2023" name="PhytoFront">
        <title>Draft Genome Resources of Seven Strains of Tilletia horrida, Causal Agent of Kernel Smut of Rice.</title>
        <authorList>
            <person name="Khanal S."/>
            <person name="Antony Babu S."/>
            <person name="Zhou X.G."/>
        </authorList>
    </citation>
    <scope>NUCLEOTIDE SEQUENCE</scope>
    <source>
        <strain evidence="4">TX6</strain>
    </source>
</reference>
<feature type="transmembrane region" description="Helical" evidence="2">
    <location>
        <begin position="656"/>
        <end position="684"/>
    </location>
</feature>
<feature type="transmembrane region" description="Helical" evidence="2">
    <location>
        <begin position="291"/>
        <end position="312"/>
    </location>
</feature>
<dbReference type="EMBL" id="JAPDMZ010000066">
    <property type="protein sequence ID" value="KAK0552231.1"/>
    <property type="molecule type" value="Genomic_DNA"/>
</dbReference>
<feature type="transmembrane region" description="Helical" evidence="2">
    <location>
        <begin position="628"/>
        <end position="650"/>
    </location>
</feature>
<dbReference type="AlphaFoldDB" id="A0AAN6GTD5"/>
<gene>
    <name evidence="4" type="ORF">OC846_002982</name>
</gene>
<feature type="domain" description="LCCL" evidence="3">
    <location>
        <begin position="372"/>
        <end position="454"/>
    </location>
</feature>
<dbReference type="SMART" id="SM00603">
    <property type="entry name" value="LCCL"/>
    <property type="match status" value="1"/>
</dbReference>
<feature type="compositionally biased region" description="Basic and acidic residues" evidence="1">
    <location>
        <begin position="228"/>
        <end position="239"/>
    </location>
</feature>
<keyword evidence="2" id="KW-0812">Transmembrane</keyword>
<keyword evidence="2" id="KW-0472">Membrane</keyword>
<feature type="transmembrane region" description="Helical" evidence="2">
    <location>
        <begin position="487"/>
        <end position="515"/>
    </location>
</feature>
<dbReference type="InterPro" id="IPR051957">
    <property type="entry name" value="CRISP-LCCL_domain"/>
</dbReference>
<feature type="transmembrane region" description="Helical" evidence="2">
    <location>
        <begin position="566"/>
        <end position="583"/>
    </location>
</feature>
<feature type="transmembrane region" description="Helical" evidence="2">
    <location>
        <begin position="535"/>
        <end position="554"/>
    </location>
</feature>
<dbReference type="SUPFAM" id="SSF69848">
    <property type="entry name" value="LCCL domain"/>
    <property type="match status" value="1"/>
</dbReference>
<dbReference type="PANTHER" id="PTHR31331">
    <property type="entry name" value="LCCL DOMAIN PROTEIN (AFU_ORTHOLOGUE AFUA_5G08630)"/>
    <property type="match status" value="1"/>
</dbReference>
<feature type="compositionally biased region" description="Polar residues" evidence="1">
    <location>
        <begin position="167"/>
        <end position="182"/>
    </location>
</feature>
<accession>A0AAN6GTD5</accession>
<evidence type="ECO:0000259" key="3">
    <source>
        <dbReference type="PROSITE" id="PS50820"/>
    </source>
</evidence>
<feature type="compositionally biased region" description="Polar residues" evidence="1">
    <location>
        <begin position="217"/>
        <end position="227"/>
    </location>
</feature>
<feature type="region of interest" description="Disordered" evidence="1">
    <location>
        <begin position="153"/>
        <end position="187"/>
    </location>
</feature>
<dbReference type="Proteomes" id="UP001176517">
    <property type="component" value="Unassembled WGS sequence"/>
</dbReference>
<feature type="region of interest" description="Disordered" evidence="1">
    <location>
        <begin position="97"/>
        <end position="125"/>
    </location>
</feature>
<comment type="caution">
    <text evidence="4">The sequence shown here is derived from an EMBL/GenBank/DDBJ whole genome shotgun (WGS) entry which is preliminary data.</text>
</comment>
<evidence type="ECO:0000313" key="5">
    <source>
        <dbReference type="Proteomes" id="UP001176517"/>
    </source>
</evidence>
<evidence type="ECO:0000256" key="2">
    <source>
        <dbReference type="SAM" id="Phobius"/>
    </source>
</evidence>
<feature type="compositionally biased region" description="Polar residues" evidence="1">
    <location>
        <begin position="97"/>
        <end position="110"/>
    </location>
</feature>
<evidence type="ECO:0000313" key="4">
    <source>
        <dbReference type="EMBL" id="KAK0552231.1"/>
    </source>
</evidence>
<feature type="region of interest" description="Disordered" evidence="1">
    <location>
        <begin position="199"/>
        <end position="255"/>
    </location>
</feature>
<feature type="region of interest" description="Disordered" evidence="1">
    <location>
        <begin position="1"/>
        <end position="34"/>
    </location>
</feature>
<sequence length="844" mass="91103">MSDEPVGEVRQGGNPVGNGNARIGDSDNGSASRQRWSVTMPTLAAIGHWLEGPTIPEQLVIRHYPWWPFEHIEQAWIRITHSVAWKDPIEVLASGTSETQPARPWANQTAEPHGGALQGLRERGRAKAKAGIRNVKEGLPTWIRPASKERISQIELSPGRAMRSDQGVGSSTLAEQSNSAVSQDEGLRRRNHLAGYEAVTPDATNHLNEHSFPLGRSNDTAGTAASNTEDHSTSSDKATDIISPTAGAHHTLPHSNRLEQSRAGIIAHQDDRDSHPDDFVESVKRDLKVNWLHWLLLFVTCACWIIAFAVLAKSIWYQSSVLSTSEDGSTTNELAASFYGCTSTYWLGNADCGLDGKNCAPFYADTPAAFRCPQGCLGTKLGSPRAVGNLLPKWTPLVVGGGDAKATYRGDSWVCAAAVHAGIIDDRKGGCGTLTLTGTFSGYSGMRKNGVDSIDFNSTFPVSYRFGGNATAAQCTDRRGQLYILDVIMSAFVGFVLRPKSIVCWILVCVGFWHVNFASEPRDYPPPVGAAFGDFLPTLFGCYVIWRVAFRFVWPHFQHVPLEREIWTLAAFWVGVLLNVVFADVPLNRLVASDIASQPGALTALIILIIVVVVLASNQVRVIRKTTLLPRYLSIYITGAVIVGLLAAIPGESLRLHHYIIALVLLPGCAFPTRLSLIYCAFLLGMFENGVGRWGFDGLIQDVATVIGDGVSGTGLPTFLNSSTNWAGFDGVNASANGLVAWAPLNTSDPDQQGFDSFNLLVDDVLRYSGSGTTFNLSSLLEDFTELADPSDSNSTALNDAIRREPHYLRLAFASGSGSTPGDFTRAAIAYSNGTFVDAPPGAT</sequence>
<feature type="transmembrane region" description="Helical" evidence="2">
    <location>
        <begin position="595"/>
        <end position="616"/>
    </location>
</feature>